<dbReference type="FunFam" id="1.25.40.10:FF:000471">
    <property type="entry name" value="Putative pentatricopeptide repeat-containing protein, mitochondrial"/>
    <property type="match status" value="1"/>
</dbReference>
<dbReference type="GO" id="GO:0003723">
    <property type="term" value="F:RNA binding"/>
    <property type="evidence" value="ECO:0007669"/>
    <property type="project" value="InterPro"/>
</dbReference>
<comment type="similarity">
    <text evidence="1">Belongs to the PPR family. PCMP-H subfamily.</text>
</comment>
<dbReference type="PROSITE" id="PS51375">
    <property type="entry name" value="PPR"/>
    <property type="match status" value="6"/>
</dbReference>
<dbReference type="InterPro" id="IPR002885">
    <property type="entry name" value="PPR_rpt"/>
</dbReference>
<dbReference type="InterPro" id="IPR046848">
    <property type="entry name" value="E_motif"/>
</dbReference>
<feature type="repeat" description="PPR" evidence="3">
    <location>
        <begin position="224"/>
        <end position="258"/>
    </location>
</feature>
<dbReference type="InterPro" id="IPR011990">
    <property type="entry name" value="TPR-like_helical_dom_sf"/>
</dbReference>
<dbReference type="FunFam" id="1.25.40.10:FF:000397">
    <property type="entry name" value="Pentatricopeptide repeat-containing protein At2g40720"/>
    <property type="match status" value="1"/>
</dbReference>
<accession>A0AAP0EIF2</accession>
<dbReference type="Pfam" id="PF20431">
    <property type="entry name" value="E_motif"/>
    <property type="match status" value="1"/>
</dbReference>
<dbReference type="Proteomes" id="UP001417504">
    <property type="component" value="Unassembled WGS sequence"/>
</dbReference>
<dbReference type="InterPro" id="IPR032867">
    <property type="entry name" value="DYW_dom"/>
</dbReference>
<proteinExistence type="inferred from homology"/>
<dbReference type="FunFam" id="1.25.40.10:FF:000201">
    <property type="entry name" value="Pentatricopeptide repeat-containing protein mitochondrial"/>
    <property type="match status" value="1"/>
</dbReference>
<keyword evidence="2" id="KW-0677">Repeat</keyword>
<organism evidence="5 6">
    <name type="scientific">Stephania japonica</name>
    <dbReference type="NCBI Taxonomy" id="461633"/>
    <lineage>
        <taxon>Eukaryota</taxon>
        <taxon>Viridiplantae</taxon>
        <taxon>Streptophyta</taxon>
        <taxon>Embryophyta</taxon>
        <taxon>Tracheophyta</taxon>
        <taxon>Spermatophyta</taxon>
        <taxon>Magnoliopsida</taxon>
        <taxon>Ranunculales</taxon>
        <taxon>Menispermaceae</taxon>
        <taxon>Menispermoideae</taxon>
        <taxon>Cissampelideae</taxon>
        <taxon>Stephania</taxon>
    </lineage>
</organism>
<dbReference type="FunFam" id="1.25.40.10:FF:000031">
    <property type="entry name" value="Pentatricopeptide repeat-containing protein mitochondrial"/>
    <property type="match status" value="1"/>
</dbReference>
<evidence type="ECO:0000313" key="6">
    <source>
        <dbReference type="Proteomes" id="UP001417504"/>
    </source>
</evidence>
<feature type="repeat" description="PPR" evidence="3">
    <location>
        <begin position="294"/>
        <end position="328"/>
    </location>
</feature>
<comment type="caution">
    <text evidence="5">The sequence shown here is derived from an EMBL/GenBank/DDBJ whole genome shotgun (WGS) entry which is preliminary data.</text>
</comment>
<dbReference type="Pfam" id="PF01535">
    <property type="entry name" value="PPR"/>
    <property type="match status" value="8"/>
</dbReference>
<evidence type="ECO:0000259" key="4">
    <source>
        <dbReference type="Pfam" id="PF14432"/>
    </source>
</evidence>
<evidence type="ECO:0000256" key="1">
    <source>
        <dbReference type="ARBA" id="ARBA00006643"/>
    </source>
</evidence>
<feature type="repeat" description="PPR" evidence="3">
    <location>
        <begin position="496"/>
        <end position="526"/>
    </location>
</feature>
<feature type="repeat" description="PPR" evidence="3">
    <location>
        <begin position="527"/>
        <end position="561"/>
    </location>
</feature>
<dbReference type="FunFam" id="1.25.40.10:FF:000196">
    <property type="entry name" value="Pentatricopeptide repeat-containing protein At4g14850"/>
    <property type="match status" value="1"/>
</dbReference>
<evidence type="ECO:0000256" key="2">
    <source>
        <dbReference type="ARBA" id="ARBA00022737"/>
    </source>
</evidence>
<dbReference type="FunFam" id="1.25.40.10:FF:000366">
    <property type="entry name" value="Pentatricopeptide (PPR) repeat-containing protein"/>
    <property type="match status" value="1"/>
</dbReference>
<keyword evidence="6" id="KW-1185">Reference proteome</keyword>
<dbReference type="PANTHER" id="PTHR47926">
    <property type="entry name" value="PENTATRICOPEPTIDE REPEAT-CONTAINING PROTEIN"/>
    <property type="match status" value="1"/>
</dbReference>
<dbReference type="InterPro" id="IPR046960">
    <property type="entry name" value="PPR_At4g14850-like_plant"/>
</dbReference>
<dbReference type="GO" id="GO:0008270">
    <property type="term" value="F:zinc ion binding"/>
    <property type="evidence" value="ECO:0007669"/>
    <property type="project" value="InterPro"/>
</dbReference>
<evidence type="ECO:0000313" key="5">
    <source>
        <dbReference type="EMBL" id="KAK9090023.1"/>
    </source>
</evidence>
<feature type="domain" description="DYW" evidence="4">
    <location>
        <begin position="742"/>
        <end position="834"/>
    </location>
</feature>
<dbReference type="EMBL" id="JBBNAE010000010">
    <property type="protein sequence ID" value="KAK9090023.1"/>
    <property type="molecule type" value="Genomic_DNA"/>
</dbReference>
<dbReference type="PANTHER" id="PTHR47926:SF520">
    <property type="entry name" value="DYW DOMAIN-CONTAINING PROTEIN"/>
    <property type="match status" value="1"/>
</dbReference>
<dbReference type="AlphaFoldDB" id="A0AAP0EIF2"/>
<name>A0AAP0EIF2_9MAGN</name>
<feature type="repeat" description="PPR" evidence="3">
    <location>
        <begin position="426"/>
        <end position="460"/>
    </location>
</feature>
<dbReference type="Pfam" id="PF13041">
    <property type="entry name" value="PPR_2"/>
    <property type="match status" value="3"/>
</dbReference>
<dbReference type="GO" id="GO:0009451">
    <property type="term" value="P:RNA modification"/>
    <property type="evidence" value="ECO:0007669"/>
    <property type="project" value="InterPro"/>
</dbReference>
<reference evidence="5 6" key="1">
    <citation type="submission" date="2024-01" db="EMBL/GenBank/DDBJ databases">
        <title>Genome assemblies of Stephania.</title>
        <authorList>
            <person name="Yang L."/>
        </authorList>
    </citation>
    <scope>NUCLEOTIDE SEQUENCE [LARGE SCALE GENOMIC DNA]</scope>
    <source>
        <strain evidence="5">QJT</strain>
        <tissue evidence="5">Leaf</tissue>
    </source>
</reference>
<feature type="repeat" description="PPR" evidence="3">
    <location>
        <begin position="92"/>
        <end position="126"/>
    </location>
</feature>
<protein>
    <recommendedName>
        <fullName evidence="4">DYW domain-containing protein</fullName>
    </recommendedName>
</protein>
<dbReference type="Pfam" id="PF14432">
    <property type="entry name" value="DYW_deaminase"/>
    <property type="match status" value="1"/>
</dbReference>
<dbReference type="NCBIfam" id="TIGR00756">
    <property type="entry name" value="PPR"/>
    <property type="match status" value="5"/>
</dbReference>
<gene>
    <name evidence="5" type="ORF">Sjap_023200</name>
</gene>
<evidence type="ECO:0000256" key="3">
    <source>
        <dbReference type="PROSITE-ProRule" id="PRU00708"/>
    </source>
</evidence>
<sequence>MNVFRHYRATPWTSFSISQNPILSSILHGLCGFTSRSSVELAEEFESSGHPLSGEFDSHVYARVLQDCAASFDEMRGRSVHCDVLKRAGCLDLFGWNILINVYVKLGVLLDSRKVFDEMPERNTISFVTLIQGYAQSLQFVEAIELFLKLHREGHELNPFVFTTVLKLLVDMEFPELCRRFHSCIYKLGHDGNAFVGTALIDAYSIGGRVDCAREVFEGIHEKDLVSWTGMVACYAKNEYFEEALECYSWMRKVGFKPNNYTFASSLKACAALGDVNLGQSIHGCILKTRWEADGYVGGGLLDLYTKCGDIDDALKVFRGMHDKNMILWSFMIARYAQIDCCQEAQELFFEMRRALVTPNQFTFASFLQACATLEDVEMGEQTHCHVVKVGLDLDIFVANALIDVYAKCGRMVDSEKLFIESPNRNEVTWNTMIVGYAQSGSGEEALELFSQMIDSQVQCTQVTYSSVLRACASLAALEPGMQIHSFVSKTIYNDDIVIGNSLIDMYAKCGSVKDARLIFDTMNERDKVSWNTMISGYSLHGLGADALEVFYKMMKMKVKPDKITFVGVLSACSNGGLLDQGWSYFTSMHKDYGIEPCIEHYTCMVWLLGRAGHLNDAVKLIDQIPFEASLMLWRALLGACVVHKNIELGTVAAQRVLDLDPQDDSAHVLLSNMYAAARKWSNVVSVRKYMKRKGVKKEPGLSWIENQNKVHYFTVGDKSHPEMRLINGMLEWLNIKITKAGYVADHDVVLLDVEDDEKDRHLWSHSERLALALGLIVTPPGRPVRIIKNLRICTDCHAAIKFISKAVQREIVVRDMNRFHHFEDGICSCGDYW</sequence>
<dbReference type="Gene3D" id="1.25.40.10">
    <property type="entry name" value="Tetratricopeptide repeat domain"/>
    <property type="match status" value="4"/>
</dbReference>